<dbReference type="InterPro" id="IPR001226">
    <property type="entry name" value="Flavodoxin_CS"/>
</dbReference>
<dbReference type="InterPro" id="IPR012349">
    <property type="entry name" value="Split_barrel_FMN-bd"/>
</dbReference>
<dbReference type="STRING" id="118168.MC7420_2748"/>
<dbReference type="InterPro" id="IPR008254">
    <property type="entry name" value="Flavodoxin/NO_synth"/>
</dbReference>
<dbReference type="PANTHER" id="PTHR32145:SF32">
    <property type="entry name" value="DIFLAVIN FLAVOPROTEIN A 4-RELATED"/>
    <property type="match status" value="1"/>
</dbReference>
<dbReference type="InterPro" id="IPR051285">
    <property type="entry name" value="NADH_oxidoreductase_modular"/>
</dbReference>
<comment type="similarity">
    <text evidence="3">In the N-terminal section; belongs to the zinc metallo-hydrolase group 3 family.</text>
</comment>
<dbReference type="SUPFAM" id="SSF56281">
    <property type="entry name" value="Metallo-hydrolase/oxidoreductase"/>
    <property type="match status" value="1"/>
</dbReference>
<evidence type="ECO:0000313" key="9">
    <source>
        <dbReference type="EMBL" id="EDX71187.1"/>
    </source>
</evidence>
<reference evidence="9 10" key="1">
    <citation type="submission" date="2008-07" db="EMBL/GenBank/DDBJ databases">
        <authorList>
            <person name="Tandeau de Marsac N."/>
            <person name="Ferriera S."/>
            <person name="Johnson J."/>
            <person name="Kravitz S."/>
            <person name="Beeson K."/>
            <person name="Sutton G."/>
            <person name="Rogers Y.-H."/>
            <person name="Friedman R."/>
            <person name="Frazier M."/>
            <person name="Venter J.C."/>
        </authorList>
    </citation>
    <scope>NUCLEOTIDE SEQUENCE [LARGE SCALE GENOMIC DNA]</scope>
    <source>
        <strain evidence="9 10">PCC 7420</strain>
    </source>
</reference>
<dbReference type="SUPFAM" id="SSF52218">
    <property type="entry name" value="Flavoproteins"/>
    <property type="match status" value="1"/>
</dbReference>
<comment type="cofactor">
    <cofactor evidence="1">
        <name>Fe cation</name>
        <dbReference type="ChEBI" id="CHEBI:24875"/>
    </cofactor>
</comment>
<evidence type="ECO:0000256" key="7">
    <source>
        <dbReference type="ARBA" id="ARBA00025633"/>
    </source>
</evidence>
<dbReference type="OrthoDB" id="9807946at2"/>
<comment type="function">
    <text evidence="7">Mediates electron transfer from NADH to oxygen, reducing it to water. This modular protein has 3 redox cofactors, in other organisms the same activity requires 2 or 3 proteins.</text>
</comment>
<dbReference type="AlphaFoldDB" id="B4W3S4"/>
<sequence length="577" mass="63822">MTTIPDIKPRDVQVAAIEGTDTTVLRSRTWDRLKFEVEYSLQRGTTANSYLIQADKTALIDPPGESFTEIFLTQLQQCLNVQQLDYVILGHVNPNRMVTLKALLELAPQITFVCSKAGAVALQNALREYQCNVWVPKGEETLDLGQNHQLQFIPIPTPRWPDGQCTYDPQSRILFTDKLFGAHVCGDELFDENWKRLDEDRRYYYDCLHAAQARQVEVALNKLATFSAKMYAPGHGPIVRYSLSRFLHDYRQWGQQQTEQDLTIALIYASAYGNTATLAQAIARGITKTGAAVESINCEFAEPGEIEAAIQRCDGFLIGSPTLGGHTPTQVQTALGIVLSNAAKTKLAGVFGSYGWSGEAVDEIESKLLDAGYRLGFESIRVKFKPDDETIQYCKEVGIDFAQALKKSKKFRAPKQAVSSAQIDRTAQAVGRIVGSLCVVAAQRGNVRSGMLASWVTQASFNPPGITVAIAKDRAVESLTHTEDSFVLNILKEGMNVRRHFLQSFAPGDDRFAGLETETAENGCPIIKDALAYLECTVQSRMDCGDHWLIYAIVNNGKVLQSTGMTAVHHRKSGNHY</sequence>
<dbReference type="PANTHER" id="PTHR32145">
    <property type="entry name" value="DIFLAVIN FLAVOPROTEIN A 2-RELATED"/>
    <property type="match status" value="1"/>
</dbReference>
<evidence type="ECO:0000256" key="6">
    <source>
        <dbReference type="ARBA" id="ARBA00023002"/>
    </source>
</evidence>
<organism evidence="9 10">
    <name type="scientific">Coleofasciculus chthonoplastes PCC 7420</name>
    <dbReference type="NCBI Taxonomy" id="118168"/>
    <lineage>
        <taxon>Bacteria</taxon>
        <taxon>Bacillati</taxon>
        <taxon>Cyanobacteriota</taxon>
        <taxon>Cyanophyceae</taxon>
        <taxon>Coleofasciculales</taxon>
        <taxon>Coleofasciculaceae</taxon>
        <taxon>Coleofasciculus</taxon>
    </lineage>
</organism>
<dbReference type="eggNOG" id="COG0426">
    <property type="taxonomic scope" value="Bacteria"/>
</dbReference>
<dbReference type="InterPro" id="IPR029039">
    <property type="entry name" value="Flavoprotein-like_sf"/>
</dbReference>
<name>B4W3S4_9CYAN</name>
<dbReference type="GO" id="GO:0010181">
    <property type="term" value="F:FMN binding"/>
    <property type="evidence" value="ECO:0007669"/>
    <property type="project" value="InterPro"/>
</dbReference>
<evidence type="ECO:0000259" key="8">
    <source>
        <dbReference type="PROSITE" id="PS50902"/>
    </source>
</evidence>
<dbReference type="InterPro" id="IPR001279">
    <property type="entry name" value="Metallo-B-lactamas"/>
</dbReference>
<proteinExistence type="inferred from homology"/>
<keyword evidence="5" id="KW-0249">Electron transport</keyword>
<dbReference type="eggNOG" id="COG1853">
    <property type="taxonomic scope" value="Bacteria"/>
</dbReference>
<dbReference type="RefSeq" id="WP_006105918.1">
    <property type="nucleotide sequence ID" value="NZ_DS989875.1"/>
</dbReference>
<evidence type="ECO:0000256" key="3">
    <source>
        <dbReference type="ARBA" id="ARBA00007121"/>
    </source>
</evidence>
<dbReference type="GO" id="GO:0016646">
    <property type="term" value="F:oxidoreductase activity, acting on the CH-NH group of donors, NAD or NADP as acceptor"/>
    <property type="evidence" value="ECO:0007669"/>
    <property type="project" value="UniProtKB-ARBA"/>
</dbReference>
<dbReference type="Gene3D" id="3.40.50.360">
    <property type="match status" value="1"/>
</dbReference>
<dbReference type="Pfam" id="PF00258">
    <property type="entry name" value="Flavodoxin_1"/>
    <property type="match status" value="1"/>
</dbReference>
<dbReference type="Proteomes" id="UP000003835">
    <property type="component" value="Unassembled WGS sequence"/>
</dbReference>
<dbReference type="PROSITE" id="PS50902">
    <property type="entry name" value="FLAVODOXIN_LIKE"/>
    <property type="match status" value="1"/>
</dbReference>
<dbReference type="HOGENOM" id="CLU_017490_2_1_3"/>
<dbReference type="Pfam" id="PF19583">
    <property type="entry name" value="ODP"/>
    <property type="match status" value="1"/>
</dbReference>
<keyword evidence="10" id="KW-1185">Reference proteome</keyword>
<dbReference type="EMBL" id="DS989875">
    <property type="protein sequence ID" value="EDX71187.1"/>
    <property type="molecule type" value="Genomic_DNA"/>
</dbReference>
<dbReference type="CDD" id="cd07709">
    <property type="entry name" value="flavodiiron_proteins_MBL-fold"/>
    <property type="match status" value="1"/>
</dbReference>
<dbReference type="InterPro" id="IPR045761">
    <property type="entry name" value="ODP_dom"/>
</dbReference>
<dbReference type="GO" id="GO:0009055">
    <property type="term" value="F:electron transfer activity"/>
    <property type="evidence" value="ECO:0007669"/>
    <property type="project" value="InterPro"/>
</dbReference>
<gene>
    <name evidence="9" type="ORF">MC7420_2748</name>
</gene>
<dbReference type="Gene3D" id="2.30.110.10">
    <property type="entry name" value="Electron Transport, Fmn-binding Protein, Chain A"/>
    <property type="match status" value="1"/>
</dbReference>
<dbReference type="Gene3D" id="3.60.15.10">
    <property type="entry name" value="Ribonuclease Z/Hydroxyacylglutathione hydrolase-like"/>
    <property type="match status" value="1"/>
</dbReference>
<evidence type="ECO:0000256" key="5">
    <source>
        <dbReference type="ARBA" id="ARBA00022982"/>
    </source>
</evidence>
<evidence type="ECO:0000256" key="2">
    <source>
        <dbReference type="ARBA" id="ARBA00006098"/>
    </source>
</evidence>
<evidence type="ECO:0000313" key="10">
    <source>
        <dbReference type="Proteomes" id="UP000003835"/>
    </source>
</evidence>
<evidence type="ECO:0000256" key="1">
    <source>
        <dbReference type="ARBA" id="ARBA00001962"/>
    </source>
</evidence>
<dbReference type="PROSITE" id="PS00201">
    <property type="entry name" value="FLAVODOXIN"/>
    <property type="match status" value="1"/>
</dbReference>
<evidence type="ECO:0000256" key="4">
    <source>
        <dbReference type="ARBA" id="ARBA00022448"/>
    </source>
</evidence>
<dbReference type="SUPFAM" id="SSF50475">
    <property type="entry name" value="FMN-binding split barrel"/>
    <property type="match status" value="1"/>
</dbReference>
<keyword evidence="4" id="KW-0813">Transport</keyword>
<dbReference type="InterPro" id="IPR002563">
    <property type="entry name" value="Flavin_Rdtase-like_dom"/>
</dbReference>
<protein>
    <submittedName>
        <fullName evidence="9">Flavin reductase like domain protein</fullName>
    </submittedName>
</protein>
<feature type="domain" description="Flavodoxin-like" evidence="8">
    <location>
        <begin position="264"/>
        <end position="402"/>
    </location>
</feature>
<accession>B4W3S4</accession>
<dbReference type="SMART" id="SM00849">
    <property type="entry name" value="Lactamase_B"/>
    <property type="match status" value="1"/>
</dbReference>
<comment type="similarity">
    <text evidence="2">In the C-terminal section; belongs to the flavodoxin reductase family.</text>
</comment>
<dbReference type="InterPro" id="IPR036866">
    <property type="entry name" value="RibonucZ/Hydroxyglut_hydro"/>
</dbReference>
<dbReference type="Pfam" id="PF01613">
    <property type="entry name" value="Flavin_Reduct"/>
    <property type="match status" value="1"/>
</dbReference>
<keyword evidence="6" id="KW-0560">Oxidoreductase</keyword>
<dbReference type="SMART" id="SM00903">
    <property type="entry name" value="Flavin_Reduct"/>
    <property type="match status" value="1"/>
</dbReference>